<reference evidence="2 3" key="1">
    <citation type="submission" date="2018-04" db="EMBL/GenBank/DDBJ databases">
        <title>Genomic Encyclopedia of Archaeal and Bacterial Type Strains, Phase II (KMG-II): from individual species to whole genera.</title>
        <authorList>
            <person name="Goeker M."/>
        </authorList>
    </citation>
    <scope>NUCLEOTIDE SEQUENCE [LARGE SCALE GENOMIC DNA]</scope>
    <source>
        <strain evidence="2 3">DSM 100434</strain>
    </source>
</reference>
<dbReference type="GO" id="GO:0016787">
    <property type="term" value="F:hydrolase activity"/>
    <property type="evidence" value="ECO:0007669"/>
    <property type="project" value="UniProtKB-KW"/>
</dbReference>
<dbReference type="Pfam" id="PF01966">
    <property type="entry name" value="HD"/>
    <property type="match status" value="1"/>
</dbReference>
<accession>A0A2T5HKA4</accession>
<organism evidence="2 3">
    <name type="scientific">Celeribacter persicus</name>
    <dbReference type="NCBI Taxonomy" id="1651082"/>
    <lineage>
        <taxon>Bacteria</taxon>
        <taxon>Pseudomonadati</taxon>
        <taxon>Pseudomonadota</taxon>
        <taxon>Alphaproteobacteria</taxon>
        <taxon>Rhodobacterales</taxon>
        <taxon>Roseobacteraceae</taxon>
        <taxon>Celeribacter</taxon>
    </lineage>
</organism>
<comment type="caution">
    <text evidence="2">The sequence shown here is derived from an EMBL/GenBank/DDBJ whole genome shotgun (WGS) entry which is preliminary data.</text>
</comment>
<dbReference type="CDD" id="cd00077">
    <property type="entry name" value="HDc"/>
    <property type="match status" value="1"/>
</dbReference>
<evidence type="ECO:0000313" key="3">
    <source>
        <dbReference type="Proteomes" id="UP000244077"/>
    </source>
</evidence>
<dbReference type="Gene3D" id="1.10.3210.10">
    <property type="entry name" value="Hypothetical protein af1432"/>
    <property type="match status" value="1"/>
</dbReference>
<dbReference type="EMBL" id="QAOH01000007">
    <property type="protein sequence ID" value="PTQ72008.1"/>
    <property type="molecule type" value="Genomic_DNA"/>
</dbReference>
<dbReference type="InterPro" id="IPR006674">
    <property type="entry name" value="HD_domain"/>
</dbReference>
<evidence type="ECO:0000313" key="2">
    <source>
        <dbReference type="EMBL" id="PTQ72008.1"/>
    </source>
</evidence>
<dbReference type="OrthoDB" id="942406at2"/>
<feature type="domain" description="HD" evidence="1">
    <location>
        <begin position="29"/>
        <end position="139"/>
    </location>
</feature>
<protein>
    <submittedName>
        <fullName evidence="2">Metal dependent phosphohydrolase</fullName>
    </submittedName>
</protein>
<evidence type="ECO:0000259" key="1">
    <source>
        <dbReference type="Pfam" id="PF01966"/>
    </source>
</evidence>
<keyword evidence="3" id="KW-1185">Reference proteome</keyword>
<dbReference type="AlphaFoldDB" id="A0A2T5HKA4"/>
<gene>
    <name evidence="2" type="ORF">C8N42_107187</name>
</gene>
<name>A0A2T5HKA4_9RHOB</name>
<dbReference type="SUPFAM" id="SSF109604">
    <property type="entry name" value="HD-domain/PDEase-like"/>
    <property type="match status" value="1"/>
</dbReference>
<dbReference type="InterPro" id="IPR003607">
    <property type="entry name" value="HD/PDEase_dom"/>
</dbReference>
<dbReference type="RefSeq" id="WP_107816683.1">
    <property type="nucleotide sequence ID" value="NZ_QAOH01000007.1"/>
</dbReference>
<proteinExistence type="predicted"/>
<sequence>MTPSTLMPLDLPLWRDARAFLDVRSNDVHTLISYGIAKALLAEHPEVSESIVLPAILLHDVGWKRIDPALMADAVGPNPTRKELVREHEIHGVEIAGEILRRHRPEGVDADAVLAIIDRHDTLKEASSPEDALVKDADKGWRFTPHGIATIGGWFDTPAHETIDMLEDFVLPQFLTDTGRVMARGYLAAARATLEAPDYLKETAHV</sequence>
<dbReference type="Proteomes" id="UP000244077">
    <property type="component" value="Unassembled WGS sequence"/>
</dbReference>
<keyword evidence="2" id="KW-0378">Hydrolase</keyword>